<dbReference type="Proteomes" id="UP000466051">
    <property type="component" value="Unassembled WGS sequence"/>
</dbReference>
<accession>A0A3X8VM61</accession>
<comment type="caution">
    <text evidence="2">The sequence shown here is derived from an EMBL/GenBank/DDBJ whole genome shotgun (WGS) entry which is preliminary data.</text>
</comment>
<dbReference type="GO" id="GO:0003677">
    <property type="term" value="F:DNA binding"/>
    <property type="evidence" value="ECO:0007669"/>
    <property type="project" value="UniProtKB-KW"/>
</dbReference>
<sequence length="72" mass="8531">MQIIEPKNKNFLTPKQLECEFGISLSKQYKMRMQKNQNQANSLPFIKLGKTILYKRSEIEIWLDKNMVKGNL</sequence>
<reference evidence="3 6" key="1">
    <citation type="submission" date="2016-09" db="EMBL/GenBank/DDBJ databases">
        <title>Campylobacter genomics.</title>
        <authorList>
            <person name="Weis A.M."/>
            <person name="Weimer B.C."/>
            <person name="Gilpin B."/>
            <person name="Huang B.C."/>
            <person name="Kong N."/>
        </authorList>
    </citation>
    <scope>NUCLEOTIDE SEQUENCE [LARGE SCALE GENOMIC DNA]</scope>
    <source>
        <strain evidence="3 6">BCW_4735</strain>
    </source>
</reference>
<organism evidence="2 5">
    <name type="scientific">Campylobacter jejuni</name>
    <dbReference type="NCBI Taxonomy" id="197"/>
    <lineage>
        <taxon>Bacteria</taxon>
        <taxon>Pseudomonadati</taxon>
        <taxon>Campylobacterota</taxon>
        <taxon>Epsilonproteobacteria</taxon>
        <taxon>Campylobacterales</taxon>
        <taxon>Campylobacteraceae</taxon>
        <taxon>Campylobacter</taxon>
    </lineage>
</organism>
<dbReference type="EMBL" id="AANOAG010000003">
    <property type="protein sequence ID" value="EDP7180601.1"/>
    <property type="molecule type" value="Genomic_DNA"/>
</dbReference>
<evidence type="ECO:0000313" key="5">
    <source>
        <dbReference type="Proteomes" id="UP000466051"/>
    </source>
</evidence>
<gene>
    <name evidence="3" type="ORF">A0K99_06105</name>
    <name evidence="1" type="ORF">E8P16_08425</name>
    <name evidence="2" type="ORF">GNO00_03350</name>
</gene>
<dbReference type="EMBL" id="AACCII010000011">
    <property type="protein sequence ID" value="EAJ9719446.1"/>
    <property type="molecule type" value="Genomic_DNA"/>
</dbReference>
<keyword evidence="2" id="KW-0238">DNA-binding</keyword>
<dbReference type="EMBL" id="MKBD01000022">
    <property type="protein sequence ID" value="OEY01945.1"/>
    <property type="molecule type" value="Genomic_DNA"/>
</dbReference>
<evidence type="ECO:0000313" key="1">
    <source>
        <dbReference type="EMBL" id="EAJ9719446.1"/>
    </source>
</evidence>
<dbReference type="AlphaFoldDB" id="A0A3X8VM61"/>
<evidence type="ECO:0000313" key="4">
    <source>
        <dbReference type="Proteomes" id="UP000349590"/>
    </source>
</evidence>
<dbReference type="Proteomes" id="UP000865592">
    <property type="component" value="Unassembled WGS sequence"/>
</dbReference>
<evidence type="ECO:0000313" key="2">
    <source>
        <dbReference type="EMBL" id="EDP7180601.1"/>
    </source>
</evidence>
<reference evidence="2 5" key="2">
    <citation type="submission" date="2019-11" db="EMBL/GenBank/DDBJ databases">
        <authorList>
            <consortium name="PulseNet: The National Subtyping Network for Foodborne Disease Surveillance"/>
            <person name="Tarr C.L."/>
            <person name="Trees E."/>
            <person name="Katz L.S."/>
            <person name="Carleton-Romer H.A."/>
            <person name="Stroika S."/>
            <person name="Kucerova Z."/>
            <person name="Roache K.F."/>
            <person name="Sabol A.L."/>
            <person name="Besser J."/>
            <person name="Gerner-Smidt P."/>
        </authorList>
    </citation>
    <scope>NUCLEOTIDE SEQUENCE [LARGE SCALE GENOMIC DNA]</scope>
    <source>
        <strain evidence="1 4">PNUSAC009041</strain>
        <strain evidence="2 5">PNUSAC013726</strain>
    </source>
</reference>
<protein>
    <submittedName>
        <fullName evidence="2">DNA-binding protein</fullName>
    </submittedName>
    <submittedName>
        <fullName evidence="1">Helix-turn-helix domain-containing protein</fullName>
    </submittedName>
</protein>
<evidence type="ECO:0000313" key="3">
    <source>
        <dbReference type="EMBL" id="OEY01945.1"/>
    </source>
</evidence>
<proteinExistence type="predicted"/>
<dbReference type="RefSeq" id="WP_002871904.1">
    <property type="nucleotide sequence ID" value="NZ_AP028370.1"/>
</dbReference>
<dbReference type="Proteomes" id="UP000349590">
    <property type="component" value="Unassembled WGS sequence"/>
</dbReference>
<name>A0A3X8VM61_CAMJU</name>
<evidence type="ECO:0000313" key="6">
    <source>
        <dbReference type="Proteomes" id="UP000865592"/>
    </source>
</evidence>